<evidence type="ECO:0000256" key="1">
    <source>
        <dbReference type="ARBA" id="ARBA00022679"/>
    </source>
</evidence>
<dbReference type="RefSeq" id="WP_004619476.1">
    <property type="nucleotide sequence ID" value="NZ_ACXX02000007.1"/>
</dbReference>
<dbReference type="InterPro" id="IPR036291">
    <property type="entry name" value="NAD(P)-bd_dom_sf"/>
</dbReference>
<dbReference type="eggNOG" id="COG2226">
    <property type="taxonomic scope" value="Bacteria"/>
</dbReference>
<dbReference type="InterPro" id="IPR000683">
    <property type="entry name" value="Gfo/Idh/MocA-like_OxRdtase_N"/>
</dbReference>
<comment type="caution">
    <text evidence="4">The sequence shown here is derived from an EMBL/GenBank/DDBJ whole genome shotgun (WGS) entry which is preliminary data.</text>
</comment>
<dbReference type="Gene3D" id="3.30.360.10">
    <property type="entry name" value="Dihydrodipicolinate Reductase, domain 2"/>
    <property type="match status" value="1"/>
</dbReference>
<dbReference type="PANTHER" id="PTHR45681:SF6">
    <property type="entry name" value="POLYKETIDE SYNTHASE 37"/>
    <property type="match status" value="1"/>
</dbReference>
<dbReference type="InterPro" id="IPR050444">
    <property type="entry name" value="Polyketide_Synthase"/>
</dbReference>
<keyword evidence="1" id="KW-0808">Transferase</keyword>
<dbReference type="GO" id="GO:0000166">
    <property type="term" value="F:nucleotide binding"/>
    <property type="evidence" value="ECO:0007669"/>
    <property type="project" value="InterPro"/>
</dbReference>
<keyword evidence="5" id="KW-1185">Reference proteome</keyword>
<dbReference type="CDD" id="cd02440">
    <property type="entry name" value="AdoMet_MTases"/>
    <property type="match status" value="1"/>
</dbReference>
<dbReference type="STRING" id="588581.Cpap_1764"/>
<evidence type="ECO:0000259" key="2">
    <source>
        <dbReference type="Pfam" id="PF01408"/>
    </source>
</evidence>
<dbReference type="eggNOG" id="COG4693">
    <property type="taxonomic scope" value="Bacteria"/>
</dbReference>
<gene>
    <name evidence="4" type="ORF">Cpap_1764</name>
</gene>
<dbReference type="EMBL" id="ACXX02000007">
    <property type="protein sequence ID" value="EGD47571.1"/>
    <property type="molecule type" value="Genomic_DNA"/>
</dbReference>
<dbReference type="OrthoDB" id="9778383at2"/>
<proteinExistence type="predicted"/>
<evidence type="ECO:0000259" key="3">
    <source>
        <dbReference type="Pfam" id="PF08242"/>
    </source>
</evidence>
<evidence type="ECO:0000313" key="5">
    <source>
        <dbReference type="Proteomes" id="UP000003860"/>
    </source>
</evidence>
<dbReference type="InterPro" id="IPR029063">
    <property type="entry name" value="SAM-dependent_MTases_sf"/>
</dbReference>
<dbReference type="Proteomes" id="UP000003860">
    <property type="component" value="Unassembled WGS sequence"/>
</dbReference>
<feature type="domain" description="Gfo/Idh/MocA-like oxidoreductase N-terminal" evidence="2">
    <location>
        <begin position="5"/>
        <end position="121"/>
    </location>
</feature>
<feature type="domain" description="Methyltransferase type 12" evidence="3">
    <location>
        <begin position="545"/>
        <end position="649"/>
    </location>
</feature>
<dbReference type="Gene3D" id="3.40.50.150">
    <property type="entry name" value="Vaccinia Virus protein VP39"/>
    <property type="match status" value="1"/>
</dbReference>
<organism evidence="4 5">
    <name type="scientific">Ruminiclostridium papyrosolvens DSM 2782</name>
    <dbReference type="NCBI Taxonomy" id="588581"/>
    <lineage>
        <taxon>Bacteria</taxon>
        <taxon>Bacillati</taxon>
        <taxon>Bacillota</taxon>
        <taxon>Clostridia</taxon>
        <taxon>Eubacteriales</taxon>
        <taxon>Oscillospiraceae</taxon>
        <taxon>Ruminiclostridium</taxon>
    </lineage>
</organism>
<dbReference type="PANTHER" id="PTHR45681">
    <property type="entry name" value="POLYKETIDE SYNTHASE 44-RELATED"/>
    <property type="match status" value="1"/>
</dbReference>
<reference evidence="4" key="1">
    <citation type="submission" date="2009-07" db="EMBL/GenBank/DDBJ databases">
        <authorList>
            <consortium name="US DOE Joint Genome Institute (JGI-PGF)"/>
            <person name="Lucas S."/>
            <person name="Copeland A."/>
            <person name="Lapidus A."/>
            <person name="Glavina del Rio T."/>
            <person name="Tice H."/>
            <person name="Bruce D."/>
            <person name="Goodwin L."/>
            <person name="Pitluck S."/>
            <person name="Larimer F."/>
            <person name="Land M.L."/>
            <person name="Mouttaki H."/>
            <person name="He Z."/>
            <person name="Zhou J."/>
            <person name="Hemme C.L."/>
        </authorList>
    </citation>
    <scope>NUCLEOTIDE SEQUENCE</scope>
    <source>
        <strain evidence="4">DSM 2782</strain>
    </source>
</reference>
<sequence>MKQLKVMVCGAASGQCCLEAVASCSERFVLAGFYRLKDKSVERHSELCEVSLYSDVDEVPEGVDITYIADEDNFSSEEKATLAIKLLEKGISVILEQPIQYKDLVACLQAAKTKKLIFIVNDINDHLKATNVFIDSCKQLLDKQKPLYIDAALDRDNIYSFFHMLLKALPVTRPFEIISVAKELKEITVVSAKIAQIPMLLRIYNHGINNAEKHFLQLSQRVSIGVEGGNLLLAGANGPIIWETSIPDIKKESNLKDSGCSGYLFENNTEVIWKSDTQSYKQIFFSAWTASLVQTLHNMGNLIQEKSNINTQIQSELLCASYWSKLISHIDEKKETIHLNYLQFPAALLRKTTDQDANKLMDSIDEEYLTYCVSKRDNTIYETMLNFFQKNDLFIRPEVMHSSKEVIEALNTEAGQEHVLLRWLKVLTEKKLLKKVDDKYCCEKRITDEMLNMAWNEVAYLWNYKLGSPQTTEYLMHNIEKLPYLINGEQKATFLLFPEGNLDYANALYKETLILKHLNSIIAETVIRIGNNIFSKENSPSLKILEIGAGTGATTDIVLEQMHKMSWNNKREYMFTDVSTLFLQNAKERYRNFEGMQFQTINIDKDFKAQGLESESTNIIISVGVLNNAYNTDRTIAQLLNLLSQGGWLLIIEPVIEVPEILISQAFMMTPPEDDRVNSDSTFMSKEQWREVFSRAGATEIIEFPEDGNYLNLLGQKLFMVKK</sequence>
<dbReference type="GO" id="GO:0032259">
    <property type="term" value="P:methylation"/>
    <property type="evidence" value="ECO:0007669"/>
    <property type="project" value="UniProtKB-KW"/>
</dbReference>
<accession>F1TDD3</accession>
<protein>
    <submittedName>
        <fullName evidence="4">Methyltransferase type 12</fullName>
    </submittedName>
</protein>
<dbReference type="SUPFAM" id="SSF53335">
    <property type="entry name" value="S-adenosyl-L-methionine-dependent methyltransferases"/>
    <property type="match status" value="1"/>
</dbReference>
<keyword evidence="4" id="KW-0489">Methyltransferase</keyword>
<dbReference type="InterPro" id="IPR013217">
    <property type="entry name" value="Methyltransf_12"/>
</dbReference>
<dbReference type="AlphaFoldDB" id="F1TDD3"/>
<dbReference type="SUPFAM" id="SSF51735">
    <property type="entry name" value="NAD(P)-binding Rossmann-fold domains"/>
    <property type="match status" value="1"/>
</dbReference>
<reference evidence="4" key="2">
    <citation type="submission" date="2011-01" db="EMBL/GenBank/DDBJ databases">
        <title>The Non-contiguous Finished genome of Clostridium papyrosolvens.</title>
        <authorList>
            <person name="Lucas S."/>
            <person name="Copeland A."/>
            <person name="Lapidus A."/>
            <person name="Cheng J.-F."/>
            <person name="Goodwin L."/>
            <person name="Pitluck S."/>
            <person name="Misra M."/>
            <person name="Chertkov O."/>
            <person name="Detter J.C."/>
            <person name="Han C."/>
            <person name="Tapia R."/>
            <person name="Land M."/>
            <person name="Hauser L."/>
            <person name="Kyrpides N."/>
            <person name="Ivanova N."/>
            <person name="Pagani I."/>
            <person name="Mouttaki H."/>
            <person name="He Z."/>
            <person name="Zhou J."/>
            <person name="Hemme C.L."/>
            <person name="Woyke T."/>
        </authorList>
    </citation>
    <scope>NUCLEOTIDE SEQUENCE [LARGE SCALE GENOMIC DNA]</scope>
    <source>
        <strain evidence="4">DSM 2782</strain>
    </source>
</reference>
<dbReference type="Pfam" id="PF01408">
    <property type="entry name" value="GFO_IDH_MocA"/>
    <property type="match status" value="1"/>
</dbReference>
<dbReference type="GO" id="GO:0008168">
    <property type="term" value="F:methyltransferase activity"/>
    <property type="evidence" value="ECO:0007669"/>
    <property type="project" value="UniProtKB-KW"/>
</dbReference>
<dbReference type="Gene3D" id="3.40.50.720">
    <property type="entry name" value="NAD(P)-binding Rossmann-like Domain"/>
    <property type="match status" value="1"/>
</dbReference>
<name>F1TDD3_9FIRM</name>
<dbReference type="Pfam" id="PF08242">
    <property type="entry name" value="Methyltransf_12"/>
    <property type="match status" value="1"/>
</dbReference>
<evidence type="ECO:0000313" key="4">
    <source>
        <dbReference type="EMBL" id="EGD47571.1"/>
    </source>
</evidence>